<proteinExistence type="predicted"/>
<feature type="compositionally biased region" description="Polar residues" evidence="1">
    <location>
        <begin position="44"/>
        <end position="59"/>
    </location>
</feature>
<protein>
    <submittedName>
        <fullName evidence="3">Fibrous sheath-interacting protein 1</fullName>
    </submittedName>
</protein>
<dbReference type="WBParaSite" id="L893_g6465.t1">
    <property type="protein sequence ID" value="L893_g6465.t1"/>
    <property type="gene ID" value="L893_g6465"/>
</dbReference>
<name>A0A1I8AKQ8_9BILA</name>
<keyword evidence="2" id="KW-1185">Reference proteome</keyword>
<evidence type="ECO:0000313" key="2">
    <source>
        <dbReference type="Proteomes" id="UP000095287"/>
    </source>
</evidence>
<reference evidence="3" key="1">
    <citation type="submission" date="2016-11" db="UniProtKB">
        <authorList>
            <consortium name="WormBaseParasite"/>
        </authorList>
    </citation>
    <scope>IDENTIFICATION</scope>
</reference>
<feature type="region of interest" description="Disordered" evidence="1">
    <location>
        <begin position="1"/>
        <end position="61"/>
    </location>
</feature>
<dbReference type="Proteomes" id="UP000095287">
    <property type="component" value="Unplaced"/>
</dbReference>
<organism evidence="2 3">
    <name type="scientific">Steinernema glaseri</name>
    <dbReference type="NCBI Taxonomy" id="37863"/>
    <lineage>
        <taxon>Eukaryota</taxon>
        <taxon>Metazoa</taxon>
        <taxon>Ecdysozoa</taxon>
        <taxon>Nematoda</taxon>
        <taxon>Chromadorea</taxon>
        <taxon>Rhabditida</taxon>
        <taxon>Tylenchina</taxon>
        <taxon>Panagrolaimomorpha</taxon>
        <taxon>Strongyloidoidea</taxon>
        <taxon>Steinernematidae</taxon>
        <taxon>Steinernema</taxon>
    </lineage>
</organism>
<sequence>MEKNNDRSHSMESITESEEMLLLRTLAEQEEDEDSAPEFRPVTYDSSNDTGDEASSGSSCKLVKFPGFYRSSTKSSAPDGSLLESCRRVEEMLKAAIEQLSESMARKL</sequence>
<accession>A0A1I8AKQ8</accession>
<evidence type="ECO:0000313" key="3">
    <source>
        <dbReference type="WBParaSite" id="L893_g6465.t1"/>
    </source>
</evidence>
<evidence type="ECO:0000256" key="1">
    <source>
        <dbReference type="SAM" id="MobiDB-lite"/>
    </source>
</evidence>
<dbReference type="AlphaFoldDB" id="A0A1I8AKQ8"/>
<feature type="compositionally biased region" description="Basic and acidic residues" evidence="1">
    <location>
        <begin position="1"/>
        <end position="10"/>
    </location>
</feature>